<sequence>MKRLLCLLGILLLCSCSDPAGVVKDAKMARYPDRTIGQAMEQSFSNGVWKSAAHPGGGRDVIFVGIITNATHHRAVKDFLAKAAQNPAAFTLPDGVAALKGEELAAALAKLTDDYWPAGSPVELIWSDAAGDGTYILKHMENASWSAFGLTQDMILQVIFAR</sequence>
<protein>
    <recommendedName>
        <fullName evidence="3">Lipoprotein</fullName>
    </recommendedName>
</protein>
<evidence type="ECO:0008006" key="3">
    <source>
        <dbReference type="Google" id="ProtNLM"/>
    </source>
</evidence>
<dbReference type="AlphaFoldDB" id="A0A212K0T3"/>
<feature type="signal peptide" evidence="1">
    <location>
        <begin position="1"/>
        <end position="20"/>
    </location>
</feature>
<evidence type="ECO:0000313" key="2">
    <source>
        <dbReference type="EMBL" id="SBW05370.1"/>
    </source>
</evidence>
<name>A0A212K0T3_9DELT</name>
<organism evidence="2">
    <name type="scientific">uncultured delta proteobacterium</name>
    <dbReference type="NCBI Taxonomy" id="34034"/>
    <lineage>
        <taxon>Bacteria</taxon>
        <taxon>Deltaproteobacteria</taxon>
        <taxon>environmental samples</taxon>
    </lineage>
</organism>
<keyword evidence="1" id="KW-0732">Signal</keyword>
<feature type="chain" id="PRO_5012916807" description="Lipoprotein" evidence="1">
    <location>
        <begin position="21"/>
        <end position="162"/>
    </location>
</feature>
<gene>
    <name evidence="2" type="ORF">KL86DPRO_20476</name>
</gene>
<evidence type="ECO:0000256" key="1">
    <source>
        <dbReference type="SAM" id="SignalP"/>
    </source>
</evidence>
<accession>A0A212K0T3</accession>
<reference evidence="2" key="1">
    <citation type="submission" date="2016-04" db="EMBL/GenBank/DDBJ databases">
        <authorList>
            <person name="Evans L.H."/>
            <person name="Alamgir A."/>
            <person name="Owens N."/>
            <person name="Weber N.D."/>
            <person name="Virtaneva K."/>
            <person name="Barbian K."/>
            <person name="Babar A."/>
            <person name="Rosenke K."/>
        </authorList>
    </citation>
    <scope>NUCLEOTIDE SEQUENCE</scope>
    <source>
        <strain evidence="2">86</strain>
    </source>
</reference>
<proteinExistence type="predicted"/>
<dbReference type="EMBL" id="FLUQ01000002">
    <property type="protein sequence ID" value="SBW05370.1"/>
    <property type="molecule type" value="Genomic_DNA"/>
</dbReference>
<dbReference type="PROSITE" id="PS51257">
    <property type="entry name" value="PROKAR_LIPOPROTEIN"/>
    <property type="match status" value="1"/>
</dbReference>